<feature type="compositionally biased region" description="Basic residues" evidence="1">
    <location>
        <begin position="1"/>
        <end position="11"/>
    </location>
</feature>
<feature type="region of interest" description="Disordered" evidence="1">
    <location>
        <begin position="1"/>
        <end position="212"/>
    </location>
</feature>
<sequence length="630" mass="68304">METSAPKRRKTSPSTALPVDPATTTTPPDPLHSRPLDVDYAQDREAKSTRASYASPTKASPDDDDADDADDEILNPFAGRVLRRSPLAGLPALDAQEPELPPTPVHPDNTGSTPPIGIHSTPTRRPRRSKAVAEKVRSSPTKQPPAMPAANIFQHADEHIVPTTGTEPPAALPPAKLSSRVDDGSGKGRSRPRPSDIRGVETADANAEKKRVRDALQAEVSRLQRDLHIVAQANEQIRQLELSRKQAAVPKGTGEVFDVFRRHLLPKEKDIPASRPDAWLQAALDPVAFLPFGKPSSAVSSLFPEDSSTVEPEKEPISHRPIPLTAREALPFLRVFTPLKLASRITMLPHPTSDAKDRDRPETNTALLQHHSITVTSDSAPGLFSARIELTVNTMTHAVTSLVVPSIDPPCAAAELSSLVAQVLADREASCSALSRNVVVLTSAMGSWLRVAVRRAKTWRRLDRALGTPAGVEQTAARVRAVRAGRKLKRKGPGAPADDARDSEGRDVDIDDVSDWIDSLVDTEELMPFIGLQSMEFRIPSLVAAGGTERTPKADLRVLTVQWRIEFDWTGEATSQIRALVHLPAEWHHADDRTTLSGIPGLFDKLLQRRGGVVPAVESVVTLLAGETTE</sequence>
<feature type="compositionally biased region" description="Acidic residues" evidence="1">
    <location>
        <begin position="62"/>
        <end position="73"/>
    </location>
</feature>
<gene>
    <name evidence="2" type="ORF">NKR19_g75</name>
</gene>
<feature type="compositionally biased region" description="Polar residues" evidence="1">
    <location>
        <begin position="49"/>
        <end position="58"/>
    </location>
</feature>
<feature type="region of interest" description="Disordered" evidence="1">
    <location>
        <begin position="483"/>
        <end position="506"/>
    </location>
</feature>
<accession>A0AA38SL15</accession>
<evidence type="ECO:0000256" key="1">
    <source>
        <dbReference type="SAM" id="MobiDB-lite"/>
    </source>
</evidence>
<dbReference type="AlphaFoldDB" id="A0AA38SL15"/>
<proteinExistence type="predicted"/>
<name>A0AA38SL15_9PEZI</name>
<feature type="compositionally biased region" description="Low complexity" evidence="1">
    <location>
        <begin position="15"/>
        <end position="26"/>
    </location>
</feature>
<reference evidence="2" key="1">
    <citation type="submission" date="2022-07" db="EMBL/GenBank/DDBJ databases">
        <title>Fungi with potential for degradation of polypropylene.</title>
        <authorList>
            <person name="Gostincar C."/>
        </authorList>
    </citation>
    <scope>NUCLEOTIDE SEQUENCE</scope>
    <source>
        <strain evidence="2">EXF-13287</strain>
    </source>
</reference>
<evidence type="ECO:0000313" key="3">
    <source>
        <dbReference type="Proteomes" id="UP001174691"/>
    </source>
</evidence>
<evidence type="ECO:0000313" key="2">
    <source>
        <dbReference type="EMBL" id="KAJ9165806.1"/>
    </source>
</evidence>
<feature type="compositionally biased region" description="Basic and acidic residues" evidence="1">
    <location>
        <begin position="193"/>
        <end position="212"/>
    </location>
</feature>
<protein>
    <submittedName>
        <fullName evidence="2">Uncharacterized protein</fullName>
    </submittedName>
</protein>
<keyword evidence="3" id="KW-1185">Reference proteome</keyword>
<feature type="compositionally biased region" description="Basic residues" evidence="1">
    <location>
        <begin position="483"/>
        <end position="492"/>
    </location>
</feature>
<dbReference type="Proteomes" id="UP001174691">
    <property type="component" value="Unassembled WGS sequence"/>
</dbReference>
<comment type="caution">
    <text evidence="2">The sequence shown here is derived from an EMBL/GenBank/DDBJ whole genome shotgun (WGS) entry which is preliminary data.</text>
</comment>
<dbReference type="EMBL" id="JANBVN010000001">
    <property type="protein sequence ID" value="KAJ9165806.1"/>
    <property type="molecule type" value="Genomic_DNA"/>
</dbReference>
<feature type="compositionally biased region" description="Basic and acidic residues" evidence="1">
    <location>
        <begin position="31"/>
        <end position="48"/>
    </location>
</feature>
<organism evidence="2 3">
    <name type="scientific">Coniochaeta hoffmannii</name>
    <dbReference type="NCBI Taxonomy" id="91930"/>
    <lineage>
        <taxon>Eukaryota</taxon>
        <taxon>Fungi</taxon>
        <taxon>Dikarya</taxon>
        <taxon>Ascomycota</taxon>
        <taxon>Pezizomycotina</taxon>
        <taxon>Sordariomycetes</taxon>
        <taxon>Sordariomycetidae</taxon>
        <taxon>Coniochaetales</taxon>
        <taxon>Coniochaetaceae</taxon>
        <taxon>Coniochaeta</taxon>
    </lineage>
</organism>